<dbReference type="EMBL" id="JACHEK010000003">
    <property type="protein sequence ID" value="MBB6143922.1"/>
    <property type="molecule type" value="Genomic_DNA"/>
</dbReference>
<dbReference type="PANTHER" id="PTHR13847">
    <property type="entry name" value="SARCOSINE DEHYDROGENASE-RELATED"/>
    <property type="match status" value="1"/>
</dbReference>
<dbReference type="RefSeq" id="WP_050058517.1">
    <property type="nucleotide sequence ID" value="NZ_JACHEK010000003.1"/>
</dbReference>
<dbReference type="PANTHER" id="PTHR13847:SF287">
    <property type="entry name" value="FAD-DEPENDENT OXIDOREDUCTASE DOMAIN-CONTAINING PROTEIN 1"/>
    <property type="match status" value="1"/>
</dbReference>
<protein>
    <submittedName>
        <fullName evidence="3">Glycine/D-amino acid oxidase-like deaminating enzyme</fullName>
    </submittedName>
</protein>
<organism evidence="3 4">
    <name type="scientific">Silvibacterium bohemicum</name>
    <dbReference type="NCBI Taxonomy" id="1577686"/>
    <lineage>
        <taxon>Bacteria</taxon>
        <taxon>Pseudomonadati</taxon>
        <taxon>Acidobacteriota</taxon>
        <taxon>Terriglobia</taxon>
        <taxon>Terriglobales</taxon>
        <taxon>Acidobacteriaceae</taxon>
        <taxon>Silvibacterium</taxon>
    </lineage>
</organism>
<dbReference type="GO" id="GO:0005737">
    <property type="term" value="C:cytoplasm"/>
    <property type="evidence" value="ECO:0007669"/>
    <property type="project" value="TreeGrafter"/>
</dbReference>
<dbReference type="SUPFAM" id="SSF51905">
    <property type="entry name" value="FAD/NAD(P)-binding domain"/>
    <property type="match status" value="1"/>
</dbReference>
<dbReference type="InterPro" id="IPR006076">
    <property type="entry name" value="FAD-dep_OxRdtase"/>
</dbReference>
<reference evidence="3 4" key="1">
    <citation type="submission" date="2020-08" db="EMBL/GenBank/DDBJ databases">
        <title>Genomic Encyclopedia of Type Strains, Phase IV (KMG-IV): sequencing the most valuable type-strain genomes for metagenomic binning, comparative biology and taxonomic classification.</title>
        <authorList>
            <person name="Goeker M."/>
        </authorList>
    </citation>
    <scope>NUCLEOTIDE SEQUENCE [LARGE SCALE GENOMIC DNA]</scope>
    <source>
        <strain evidence="3 4">DSM 103733</strain>
    </source>
</reference>
<dbReference type="OrthoDB" id="9806257at2"/>
<comment type="caution">
    <text evidence="3">The sequence shown here is derived from an EMBL/GenBank/DDBJ whole genome shotgun (WGS) entry which is preliminary data.</text>
</comment>
<evidence type="ECO:0000259" key="2">
    <source>
        <dbReference type="Pfam" id="PF01266"/>
    </source>
</evidence>
<keyword evidence="1" id="KW-0560">Oxidoreductase</keyword>
<dbReference type="Gene3D" id="3.50.50.60">
    <property type="entry name" value="FAD/NAD(P)-binding domain"/>
    <property type="match status" value="1"/>
</dbReference>
<evidence type="ECO:0000313" key="4">
    <source>
        <dbReference type="Proteomes" id="UP000538666"/>
    </source>
</evidence>
<dbReference type="Pfam" id="PF01266">
    <property type="entry name" value="DAO"/>
    <property type="match status" value="1"/>
</dbReference>
<gene>
    <name evidence="3" type="ORF">HNQ77_001871</name>
</gene>
<evidence type="ECO:0000256" key="1">
    <source>
        <dbReference type="ARBA" id="ARBA00023002"/>
    </source>
</evidence>
<feature type="domain" description="FAD dependent oxidoreductase" evidence="2">
    <location>
        <begin position="6"/>
        <end position="347"/>
    </location>
</feature>
<dbReference type="Proteomes" id="UP000538666">
    <property type="component" value="Unassembled WGS sequence"/>
</dbReference>
<proteinExistence type="predicted"/>
<evidence type="ECO:0000313" key="3">
    <source>
        <dbReference type="EMBL" id="MBB6143922.1"/>
    </source>
</evidence>
<sequence>MSATYDVVVIGAGIVGAACAAQFAAEGLRVLVVERDSPASGATGAAMGHVVVMDNSVAQLALTRYSQQLWHALSASLPSDIEYDRCGTLWLAADEAEMEEVRRKHKLYADAGIPSQILDTEALAEAEPNLRPLHGALLAPEDAVLSPPHATAYLIATAQQHGAEILPGKSVTSVRRGEVTLGEGTKISAAHIVIANGVAAVSLLPKLPIKPRKGHLVLAESYPGYAHHQLVELGYLQSAHSVATDSVAFNVQPRRSGQLLIGSSRQYTAMHPEIDAEILDAMLQRADEYMPGLSKLLQVRAWTGFRAATPDKLPLIGPTEDATLLLATGHEGLGITTSLATAHLLADTVLQRPSKIGREPYLPSRFMI</sequence>
<dbReference type="Gene3D" id="3.30.9.10">
    <property type="entry name" value="D-Amino Acid Oxidase, subunit A, domain 2"/>
    <property type="match status" value="1"/>
</dbReference>
<accession>A0A841JRA2</accession>
<keyword evidence="4" id="KW-1185">Reference proteome</keyword>
<dbReference type="GO" id="GO:0016491">
    <property type="term" value="F:oxidoreductase activity"/>
    <property type="evidence" value="ECO:0007669"/>
    <property type="project" value="UniProtKB-KW"/>
</dbReference>
<dbReference type="InterPro" id="IPR036188">
    <property type="entry name" value="FAD/NAD-bd_sf"/>
</dbReference>
<dbReference type="AlphaFoldDB" id="A0A841JRA2"/>
<dbReference type="SUPFAM" id="SSF54373">
    <property type="entry name" value="FAD-linked reductases, C-terminal domain"/>
    <property type="match status" value="1"/>
</dbReference>
<name>A0A841JRA2_9BACT</name>